<dbReference type="PANTHER" id="PTHR31912:SF36">
    <property type="entry name" value="C2H2-TYPE DOMAIN-CONTAINING PROTEIN"/>
    <property type="match status" value="1"/>
</dbReference>
<dbReference type="EMBL" id="JAOYFB010000002">
    <property type="protein sequence ID" value="KAK4008302.1"/>
    <property type="molecule type" value="Genomic_DNA"/>
</dbReference>
<organism evidence="1 2">
    <name type="scientific">Daphnia magna</name>
    <dbReference type="NCBI Taxonomy" id="35525"/>
    <lineage>
        <taxon>Eukaryota</taxon>
        <taxon>Metazoa</taxon>
        <taxon>Ecdysozoa</taxon>
        <taxon>Arthropoda</taxon>
        <taxon>Crustacea</taxon>
        <taxon>Branchiopoda</taxon>
        <taxon>Diplostraca</taxon>
        <taxon>Cladocera</taxon>
        <taxon>Anomopoda</taxon>
        <taxon>Daphniidae</taxon>
        <taxon>Daphnia</taxon>
    </lineage>
</organism>
<keyword evidence="2" id="KW-1185">Reference proteome</keyword>
<dbReference type="Proteomes" id="UP001234178">
    <property type="component" value="Unassembled WGS sequence"/>
</dbReference>
<proteinExistence type="predicted"/>
<comment type="caution">
    <text evidence="1">The sequence shown here is derived from an EMBL/GenBank/DDBJ whole genome shotgun (WGS) entry which is preliminary data.</text>
</comment>
<evidence type="ECO:0000313" key="2">
    <source>
        <dbReference type="Proteomes" id="UP001234178"/>
    </source>
</evidence>
<name>A0ABQ9Z5W9_9CRUS</name>
<gene>
    <name evidence="1" type="ORF">OUZ56_013445</name>
</gene>
<evidence type="ECO:0008006" key="3">
    <source>
        <dbReference type="Google" id="ProtNLM"/>
    </source>
</evidence>
<protein>
    <recommendedName>
        <fullName evidence="3">C2H2-type domain-containing protein</fullName>
    </recommendedName>
</protein>
<reference evidence="1 2" key="1">
    <citation type="journal article" date="2023" name="Nucleic Acids Res.">
        <title>The hologenome of Daphnia magna reveals possible DNA methylation and microbiome-mediated evolution of the host genome.</title>
        <authorList>
            <person name="Chaturvedi A."/>
            <person name="Li X."/>
            <person name="Dhandapani V."/>
            <person name="Marshall H."/>
            <person name="Kissane S."/>
            <person name="Cuenca-Cambronero M."/>
            <person name="Asole G."/>
            <person name="Calvet F."/>
            <person name="Ruiz-Romero M."/>
            <person name="Marangio P."/>
            <person name="Guigo R."/>
            <person name="Rago D."/>
            <person name="Mirbahai L."/>
            <person name="Eastwood N."/>
            <person name="Colbourne J.K."/>
            <person name="Zhou J."/>
            <person name="Mallon E."/>
            <person name="Orsini L."/>
        </authorList>
    </citation>
    <scope>NUCLEOTIDE SEQUENCE [LARGE SCALE GENOMIC DNA]</scope>
    <source>
        <strain evidence="1">LRV0_1</strain>
    </source>
</reference>
<evidence type="ECO:0000313" key="1">
    <source>
        <dbReference type="EMBL" id="KAK4008302.1"/>
    </source>
</evidence>
<dbReference type="PANTHER" id="PTHR31912">
    <property type="entry name" value="IP13529P"/>
    <property type="match status" value="1"/>
</dbReference>
<accession>A0ABQ9Z5W9</accession>
<sequence length="363" mass="41143">MESKTCISTLSAEDLRFHLLSTNKLPAGIPEKLLVIVKGNYSQLTSHLKLFHGFLKTTGHSNRTLYCGNADCKAGFNSFAKYRDHVINCLVKDPQPDVRQQDSFHQANATADKTTQRLARFFLELRAKHNVSHSAIDFIAKNIDTIFKDVAQFCDLETNLTLTNIEKATSKLNSHQKRIRYFTSNMGFVEPVAKAHHNCSDPSESLSDIDWKTRLISPDGEKKNLGEAIVAAFPCLGINVDGKFIVKNHAGRGQHRTLLQSKKTACHETASCKENADYIFNEAECQFKVEWLKSHPPGGDNDTVIIEYSKATFGYRQKEIKQTLTEPGLIMKEYPRFKDFQNGSLVMCYSNTFEMFQLTYFYS</sequence>